<evidence type="ECO:0000256" key="2">
    <source>
        <dbReference type="HAMAP-Rule" id="MF_00003"/>
    </source>
</evidence>
<dbReference type="Proteomes" id="UP000807850">
    <property type="component" value="Unassembled WGS sequence"/>
</dbReference>
<comment type="caution">
    <text evidence="3">The sequence shown here is derived from an EMBL/GenBank/DDBJ whole genome shotgun (WGS) entry which is preliminary data.</text>
</comment>
<comment type="subcellular location">
    <subcellularLocation>
        <location evidence="2">Cytoplasm</location>
    </subcellularLocation>
</comment>
<dbReference type="InterPro" id="IPR015946">
    <property type="entry name" value="KH_dom-like_a/b"/>
</dbReference>
<proteinExistence type="inferred from homology"/>
<dbReference type="PANTHER" id="PTHR33515:SF1">
    <property type="entry name" value="RIBOSOME-BINDING FACTOR A, CHLOROPLASTIC-RELATED"/>
    <property type="match status" value="1"/>
</dbReference>
<dbReference type="NCBIfam" id="TIGR00082">
    <property type="entry name" value="rbfA"/>
    <property type="match status" value="1"/>
</dbReference>
<evidence type="ECO:0000313" key="3">
    <source>
        <dbReference type="EMBL" id="MBI3538978.1"/>
    </source>
</evidence>
<keyword evidence="1 2" id="KW-0690">Ribosome biogenesis</keyword>
<gene>
    <name evidence="2 3" type="primary">rbfA</name>
    <name evidence="3" type="ORF">HY076_01735</name>
</gene>
<dbReference type="PANTHER" id="PTHR33515">
    <property type="entry name" value="RIBOSOME-BINDING FACTOR A, CHLOROPLASTIC-RELATED"/>
    <property type="match status" value="1"/>
</dbReference>
<dbReference type="HAMAP" id="MF_00003">
    <property type="entry name" value="RbfA"/>
    <property type="match status" value="1"/>
</dbReference>
<dbReference type="InterPro" id="IPR020053">
    <property type="entry name" value="Ribosome-bd_factorA_CS"/>
</dbReference>
<dbReference type="GO" id="GO:0043024">
    <property type="term" value="F:ribosomal small subunit binding"/>
    <property type="evidence" value="ECO:0007669"/>
    <property type="project" value="TreeGrafter"/>
</dbReference>
<dbReference type="Gene3D" id="3.30.300.20">
    <property type="match status" value="1"/>
</dbReference>
<dbReference type="Pfam" id="PF02033">
    <property type="entry name" value="RBFA"/>
    <property type="match status" value="1"/>
</dbReference>
<organism evidence="3 4">
    <name type="scientific">Eiseniibacteriota bacterium</name>
    <dbReference type="NCBI Taxonomy" id="2212470"/>
    <lineage>
        <taxon>Bacteria</taxon>
        <taxon>Candidatus Eiseniibacteriota</taxon>
    </lineage>
</organism>
<comment type="similarity">
    <text evidence="2">Belongs to the RbfA family.</text>
</comment>
<dbReference type="GO" id="GO:0030490">
    <property type="term" value="P:maturation of SSU-rRNA"/>
    <property type="evidence" value="ECO:0007669"/>
    <property type="project" value="UniProtKB-UniRule"/>
</dbReference>
<dbReference type="InterPro" id="IPR023799">
    <property type="entry name" value="RbfA_dom_sf"/>
</dbReference>
<dbReference type="EMBL" id="JACQAY010000052">
    <property type="protein sequence ID" value="MBI3538978.1"/>
    <property type="molecule type" value="Genomic_DNA"/>
</dbReference>
<evidence type="ECO:0000256" key="1">
    <source>
        <dbReference type="ARBA" id="ARBA00022517"/>
    </source>
</evidence>
<dbReference type="GO" id="GO:0005829">
    <property type="term" value="C:cytosol"/>
    <property type="evidence" value="ECO:0007669"/>
    <property type="project" value="TreeGrafter"/>
</dbReference>
<dbReference type="PROSITE" id="PS01319">
    <property type="entry name" value="RBFA"/>
    <property type="match status" value="1"/>
</dbReference>
<name>A0A9D6L511_UNCEI</name>
<sequence>MRIRPERVAEAMKREVADIIANRLRDPRLSTMISVTDVEVTRDLSLARVFVSVLAGEPERALVMAALARSAGFVRHELSTRIELREMPELRFALDTSIEQGARVEELLRRIHDGEPAPDDEAQ</sequence>
<comment type="function">
    <text evidence="2">One of several proteins that assist in the late maturation steps of the functional core of the 30S ribosomal subunit. Associates with free 30S ribosomal subunits (but not with 30S subunits that are part of 70S ribosomes or polysomes). Required for efficient processing of 16S rRNA. May interact with the 5'-terminal helix region of 16S rRNA.</text>
</comment>
<dbReference type="InterPro" id="IPR000238">
    <property type="entry name" value="RbfA"/>
</dbReference>
<dbReference type="AlphaFoldDB" id="A0A9D6L511"/>
<protein>
    <recommendedName>
        <fullName evidence="2">Ribosome-binding factor A</fullName>
    </recommendedName>
</protein>
<keyword evidence="2" id="KW-0963">Cytoplasm</keyword>
<comment type="subunit">
    <text evidence="2">Monomer. Binds 30S ribosomal subunits, but not 50S ribosomal subunits or 70S ribosomes.</text>
</comment>
<accession>A0A9D6L511</accession>
<dbReference type="SUPFAM" id="SSF89919">
    <property type="entry name" value="Ribosome-binding factor A, RbfA"/>
    <property type="match status" value="1"/>
</dbReference>
<reference evidence="3" key="1">
    <citation type="submission" date="2020-07" db="EMBL/GenBank/DDBJ databases">
        <title>Huge and variable diversity of episymbiotic CPR bacteria and DPANN archaea in groundwater ecosystems.</title>
        <authorList>
            <person name="He C.Y."/>
            <person name="Keren R."/>
            <person name="Whittaker M."/>
            <person name="Farag I.F."/>
            <person name="Doudna J."/>
            <person name="Cate J.H.D."/>
            <person name="Banfield J.F."/>
        </authorList>
    </citation>
    <scope>NUCLEOTIDE SEQUENCE</scope>
    <source>
        <strain evidence="3">NC_groundwater_928_Pr1_S-0.2um_72_17</strain>
    </source>
</reference>
<evidence type="ECO:0000313" key="4">
    <source>
        <dbReference type="Proteomes" id="UP000807850"/>
    </source>
</evidence>